<dbReference type="AlphaFoldDB" id="A0A2A9PAC7"/>
<name>A0A2A9PAC7_OPHUN</name>
<dbReference type="InterPro" id="IPR015720">
    <property type="entry name" value="Emp24-like"/>
</dbReference>
<keyword evidence="3 7" id="KW-0812">Transmembrane</keyword>
<evidence type="ECO:0000256" key="5">
    <source>
        <dbReference type="ARBA" id="ARBA00022989"/>
    </source>
</evidence>
<evidence type="ECO:0000256" key="7">
    <source>
        <dbReference type="RuleBase" id="RU003827"/>
    </source>
</evidence>
<keyword evidence="5 8" id="KW-1133">Transmembrane helix</keyword>
<dbReference type="GO" id="GO:0016020">
    <property type="term" value="C:membrane"/>
    <property type="evidence" value="ECO:0007669"/>
    <property type="project" value="UniProtKB-SubCell"/>
</dbReference>
<feature type="domain" description="GOLD" evidence="10">
    <location>
        <begin position="38"/>
        <end position="128"/>
    </location>
</feature>
<keyword evidence="12" id="KW-1185">Reference proteome</keyword>
<dbReference type="Pfam" id="PF01105">
    <property type="entry name" value="EMP24_GP25L"/>
    <property type="match status" value="1"/>
</dbReference>
<dbReference type="STRING" id="268505.A0A2A9PAC7"/>
<keyword evidence="4 9" id="KW-0732">Signal</keyword>
<proteinExistence type="inferred from homology"/>
<dbReference type="Proteomes" id="UP000037136">
    <property type="component" value="Unassembled WGS sequence"/>
</dbReference>
<feature type="signal peptide" evidence="9">
    <location>
        <begin position="1"/>
        <end position="21"/>
    </location>
</feature>
<reference evidence="11 12" key="2">
    <citation type="journal article" date="2017" name="Sci. Rep.">
        <title>Ant-infecting Ophiocordyceps genomes reveal a high diversity of potential behavioral manipulation genes and a possible major role for enterotoxins.</title>
        <authorList>
            <person name="de Bekker C."/>
            <person name="Ohm R.A."/>
            <person name="Evans H.C."/>
            <person name="Brachmann A."/>
            <person name="Hughes D.P."/>
        </authorList>
    </citation>
    <scope>NUCLEOTIDE SEQUENCE [LARGE SCALE GENOMIC DNA]</scope>
    <source>
        <strain evidence="11 12">SC16a</strain>
    </source>
</reference>
<feature type="chain" id="PRO_5012270372" description="GOLD domain-containing protein" evidence="9">
    <location>
        <begin position="22"/>
        <end position="218"/>
    </location>
</feature>
<comment type="subcellular location">
    <subcellularLocation>
        <location evidence="1 7">Membrane</location>
        <topology evidence="1 7">Single-pass type I membrane protein</topology>
    </subcellularLocation>
</comment>
<accession>A0A2A9PAC7</accession>
<comment type="similarity">
    <text evidence="2 7">Belongs to the EMP24/GP25L family.</text>
</comment>
<gene>
    <name evidence="11" type="ORF">XA68_14574</name>
</gene>
<evidence type="ECO:0000256" key="8">
    <source>
        <dbReference type="SAM" id="Phobius"/>
    </source>
</evidence>
<evidence type="ECO:0000259" key="10">
    <source>
        <dbReference type="PROSITE" id="PS50866"/>
    </source>
</evidence>
<keyword evidence="6 8" id="KW-0472">Membrane</keyword>
<evidence type="ECO:0000256" key="9">
    <source>
        <dbReference type="SAM" id="SignalP"/>
    </source>
</evidence>
<evidence type="ECO:0000256" key="4">
    <source>
        <dbReference type="ARBA" id="ARBA00022729"/>
    </source>
</evidence>
<organism evidence="11 12">
    <name type="scientific">Ophiocordyceps unilateralis</name>
    <name type="common">Zombie-ant fungus</name>
    <name type="synonym">Torrubia unilateralis</name>
    <dbReference type="NCBI Taxonomy" id="268505"/>
    <lineage>
        <taxon>Eukaryota</taxon>
        <taxon>Fungi</taxon>
        <taxon>Dikarya</taxon>
        <taxon>Ascomycota</taxon>
        <taxon>Pezizomycotina</taxon>
        <taxon>Sordariomycetes</taxon>
        <taxon>Hypocreomycetidae</taxon>
        <taxon>Hypocreales</taxon>
        <taxon>Ophiocordycipitaceae</taxon>
        <taxon>Ophiocordyceps</taxon>
    </lineage>
</organism>
<dbReference type="PROSITE" id="PS50866">
    <property type="entry name" value="GOLD"/>
    <property type="match status" value="1"/>
</dbReference>
<evidence type="ECO:0000313" key="12">
    <source>
        <dbReference type="Proteomes" id="UP000037136"/>
    </source>
</evidence>
<dbReference type="InterPro" id="IPR009038">
    <property type="entry name" value="GOLD_dom"/>
</dbReference>
<evidence type="ECO:0000256" key="6">
    <source>
        <dbReference type="ARBA" id="ARBA00023136"/>
    </source>
</evidence>
<protein>
    <recommendedName>
        <fullName evidence="10">GOLD domain-containing protein</fullName>
    </recommendedName>
</protein>
<comment type="caution">
    <text evidence="11">The sequence shown here is derived from an EMBL/GenBank/DDBJ whole genome shotgun (WGS) entry which is preliminary data.</text>
</comment>
<dbReference type="PANTHER" id="PTHR22811">
    <property type="entry name" value="TRANSMEMBRANE EMP24 DOMAIN-CONTAINING PROTEIN"/>
    <property type="match status" value="1"/>
</dbReference>
<feature type="transmembrane region" description="Helical" evidence="8">
    <location>
        <begin position="188"/>
        <end position="208"/>
    </location>
</feature>
<evidence type="ECO:0000256" key="3">
    <source>
        <dbReference type="ARBA" id="ARBA00022692"/>
    </source>
</evidence>
<evidence type="ECO:0000256" key="2">
    <source>
        <dbReference type="ARBA" id="ARBA00007104"/>
    </source>
</evidence>
<dbReference type="OrthoDB" id="759142at2759"/>
<dbReference type="SMART" id="SM01190">
    <property type="entry name" value="EMP24_GP25L"/>
    <property type="match status" value="1"/>
</dbReference>
<dbReference type="EMBL" id="LAZP02000366">
    <property type="protein sequence ID" value="PFH57786.1"/>
    <property type="molecule type" value="Genomic_DNA"/>
</dbReference>
<reference evidence="11 12" key="1">
    <citation type="journal article" date="2015" name="BMC Genomics">
        <title>Gene expression during zombie ant biting behavior reflects the complexity underlying fungal parasitic behavioral manipulation.</title>
        <authorList>
            <person name="de Bekker C."/>
            <person name="Ohm R.A."/>
            <person name="Loreto R.G."/>
            <person name="Sebastian A."/>
            <person name="Albert I."/>
            <person name="Merrow M."/>
            <person name="Brachmann A."/>
            <person name="Hughes D.P."/>
        </authorList>
    </citation>
    <scope>NUCLEOTIDE SEQUENCE [LARGE SCALE GENOMIC DNA]</scope>
    <source>
        <strain evidence="11 12">SC16a</strain>
    </source>
</reference>
<sequence length="218" mass="24847">MAPGLLQLLSGLLVLASAAQGLKLELHGHPGSESKKKERCIRNFVGQETLVVVTAKVDRQKGDGMMVNMHIRDALGNEYAKPRDIVGESRSIFTSHHDAAFDVCFENILTSGRRPTQSFCNVELDIDIGADAKDWSAIQATEKLKPVEAELRRMEELTLEMVREMDYLRVREQKLRDTNESTNTRVKWFGIGTTWLLVALWAWQIMYLRAYFRSKHLI</sequence>
<evidence type="ECO:0000313" key="11">
    <source>
        <dbReference type="EMBL" id="PFH57786.1"/>
    </source>
</evidence>
<evidence type="ECO:0000256" key="1">
    <source>
        <dbReference type="ARBA" id="ARBA00004479"/>
    </source>
</evidence>